<keyword evidence="1" id="KW-0378">Hydrolase</keyword>
<dbReference type="Proteomes" id="UP000003254">
    <property type="component" value="Unassembled WGS sequence"/>
</dbReference>
<dbReference type="PANTHER" id="PTHR43434:SF1">
    <property type="entry name" value="PHOSPHOGLYCOLATE PHOSPHATASE"/>
    <property type="match status" value="1"/>
</dbReference>
<dbReference type="Gene3D" id="3.40.50.1000">
    <property type="entry name" value="HAD superfamily/HAD-like"/>
    <property type="match status" value="1"/>
</dbReference>
<dbReference type="GO" id="GO:0006281">
    <property type="term" value="P:DNA repair"/>
    <property type="evidence" value="ECO:0007669"/>
    <property type="project" value="TreeGrafter"/>
</dbReference>
<dbReference type="GO" id="GO:0008967">
    <property type="term" value="F:phosphoglycolate phosphatase activity"/>
    <property type="evidence" value="ECO:0007669"/>
    <property type="project" value="TreeGrafter"/>
</dbReference>
<dbReference type="EMBL" id="ABOU02000045">
    <property type="protein sequence ID" value="EDY32309.1"/>
    <property type="molecule type" value="Genomic_DNA"/>
</dbReference>
<sequence length="219" mass="24729">MYASLKIKEEINMDSIIFDVDGTLWDSVDPVAESWNLAIAENTDMTPDLTRDSLAWLFGKTMTEIADALFPQIPLDERMRLLTICFDYENRYLETHPGKMYDGVVDTIRELSLRYPLFIVSNCQCGYIEVMMKSSGIEPYIKDHLCFGETQLSKDQTLLQLIGKNGLKSPVYVGDTQGDADSCSRAGIPFIFAEYGLGDVPDAKVRIARFEELLKIADK</sequence>
<proteinExistence type="predicted"/>
<organism evidence="1 2">
    <name type="scientific">[Ruminococcus] lactaris ATCC 29176</name>
    <dbReference type="NCBI Taxonomy" id="471875"/>
    <lineage>
        <taxon>Bacteria</taxon>
        <taxon>Bacillati</taxon>
        <taxon>Bacillota</taxon>
        <taxon>Clostridia</taxon>
        <taxon>Lachnospirales</taxon>
        <taxon>Lachnospiraceae</taxon>
        <taxon>Mediterraneibacter</taxon>
    </lineage>
</organism>
<dbReference type="SFLD" id="SFLDS00003">
    <property type="entry name" value="Haloacid_Dehalogenase"/>
    <property type="match status" value="1"/>
</dbReference>
<dbReference type="eggNOG" id="COG0546">
    <property type="taxonomic scope" value="Bacteria"/>
</dbReference>
<accession>B5CR35</accession>
<reference evidence="1 2" key="2">
    <citation type="submission" date="2008-08" db="EMBL/GenBank/DDBJ databases">
        <authorList>
            <person name="Fulton L."/>
            <person name="Clifton S."/>
            <person name="Fulton B."/>
            <person name="Xu J."/>
            <person name="Minx P."/>
            <person name="Pepin K.H."/>
            <person name="Johnson M."/>
            <person name="Bhonagiri V."/>
            <person name="Nash W.E."/>
            <person name="Mardis E.R."/>
            <person name="Wilson R.K."/>
        </authorList>
    </citation>
    <scope>NUCLEOTIDE SEQUENCE [LARGE SCALE GENOMIC DNA]</scope>
    <source>
        <strain evidence="1 2">ATCC 29176</strain>
    </source>
</reference>
<keyword evidence="2" id="KW-1185">Reference proteome</keyword>
<evidence type="ECO:0000313" key="1">
    <source>
        <dbReference type="EMBL" id="EDY32309.1"/>
    </source>
</evidence>
<dbReference type="HOGENOM" id="CLU_045011_19_4_9"/>
<comment type="caution">
    <text evidence="1">The sequence shown here is derived from an EMBL/GenBank/DDBJ whole genome shotgun (WGS) entry which is preliminary data.</text>
</comment>
<dbReference type="InterPro" id="IPR036412">
    <property type="entry name" value="HAD-like_sf"/>
</dbReference>
<protein>
    <submittedName>
        <fullName evidence="1">Haloacid dehalogenase-like hydrolase</fullName>
    </submittedName>
</protein>
<name>B5CR35_9FIRM</name>
<dbReference type="AlphaFoldDB" id="B5CR35"/>
<gene>
    <name evidence="1" type="ORF">RUMLAC_01935</name>
</gene>
<reference evidence="1 2" key="1">
    <citation type="submission" date="2008-08" db="EMBL/GenBank/DDBJ databases">
        <title>Draft genome sequence of Ruminococcus lactaris ATCC 29176.</title>
        <authorList>
            <person name="Sudarsanam P."/>
            <person name="Ley R."/>
            <person name="Guruge J."/>
            <person name="Turnbaugh P.J."/>
            <person name="Mahowald M."/>
            <person name="Liep D."/>
            <person name="Gordon J."/>
        </authorList>
    </citation>
    <scope>NUCLEOTIDE SEQUENCE [LARGE SCALE GENOMIC DNA]</scope>
    <source>
        <strain evidence="1 2">ATCC 29176</strain>
    </source>
</reference>
<dbReference type="PANTHER" id="PTHR43434">
    <property type="entry name" value="PHOSPHOGLYCOLATE PHOSPHATASE"/>
    <property type="match status" value="1"/>
</dbReference>
<dbReference type="InterPro" id="IPR041492">
    <property type="entry name" value="HAD_2"/>
</dbReference>
<dbReference type="Pfam" id="PF13419">
    <property type="entry name" value="HAD_2"/>
    <property type="match status" value="1"/>
</dbReference>
<dbReference type="InterPro" id="IPR023198">
    <property type="entry name" value="PGP-like_dom2"/>
</dbReference>
<dbReference type="InterPro" id="IPR050155">
    <property type="entry name" value="HAD-like_hydrolase_sf"/>
</dbReference>
<dbReference type="SUPFAM" id="SSF56784">
    <property type="entry name" value="HAD-like"/>
    <property type="match status" value="1"/>
</dbReference>
<dbReference type="InterPro" id="IPR023214">
    <property type="entry name" value="HAD_sf"/>
</dbReference>
<dbReference type="SFLD" id="SFLDG01129">
    <property type="entry name" value="C1.5:_HAD__Beta-PGM__Phosphata"/>
    <property type="match status" value="1"/>
</dbReference>
<dbReference type="Gene3D" id="1.10.150.240">
    <property type="entry name" value="Putative phosphatase, domain 2"/>
    <property type="match status" value="1"/>
</dbReference>
<evidence type="ECO:0000313" key="2">
    <source>
        <dbReference type="Proteomes" id="UP000003254"/>
    </source>
</evidence>